<dbReference type="EMBL" id="JBEYBN010000033">
    <property type="protein sequence ID" value="MEU2269153.1"/>
    <property type="molecule type" value="Genomic_DNA"/>
</dbReference>
<organism evidence="1 2">
    <name type="scientific">Streptomyces olindensis</name>
    <dbReference type="NCBI Taxonomy" id="358823"/>
    <lineage>
        <taxon>Bacteria</taxon>
        <taxon>Bacillati</taxon>
        <taxon>Actinomycetota</taxon>
        <taxon>Actinomycetes</taxon>
        <taxon>Kitasatosporales</taxon>
        <taxon>Streptomycetaceae</taxon>
        <taxon>Streptomyces</taxon>
    </lineage>
</organism>
<name>A0ABV2XYQ7_9ACTN</name>
<accession>A0ABV2XYQ7</accession>
<dbReference type="RefSeq" id="WP_359790514.1">
    <property type="nucleotide sequence ID" value="NZ_JBEYBN010000033.1"/>
</dbReference>
<gene>
    <name evidence="1" type="ORF">ABZ568_22640</name>
</gene>
<evidence type="ECO:0000313" key="1">
    <source>
        <dbReference type="EMBL" id="MEU2269153.1"/>
    </source>
</evidence>
<keyword evidence="2" id="KW-1185">Reference proteome</keyword>
<reference evidence="1 2" key="1">
    <citation type="submission" date="2024-06" db="EMBL/GenBank/DDBJ databases">
        <title>The Natural Products Discovery Center: Release of the First 8490 Sequenced Strains for Exploring Actinobacteria Biosynthetic Diversity.</title>
        <authorList>
            <person name="Kalkreuter E."/>
            <person name="Kautsar S.A."/>
            <person name="Yang D."/>
            <person name="Bader C.D."/>
            <person name="Teijaro C.N."/>
            <person name="Fluegel L."/>
            <person name="Davis C.M."/>
            <person name="Simpson J.R."/>
            <person name="Lauterbach L."/>
            <person name="Steele A.D."/>
            <person name="Gui C."/>
            <person name="Meng S."/>
            <person name="Li G."/>
            <person name="Viehrig K."/>
            <person name="Ye F."/>
            <person name="Su P."/>
            <person name="Kiefer A.F."/>
            <person name="Nichols A."/>
            <person name="Cepeda A.J."/>
            <person name="Yan W."/>
            <person name="Fan B."/>
            <person name="Jiang Y."/>
            <person name="Adhikari A."/>
            <person name="Zheng C.-J."/>
            <person name="Schuster L."/>
            <person name="Cowan T.M."/>
            <person name="Smanski M.J."/>
            <person name="Chevrette M.G."/>
            <person name="De Carvalho L.P.S."/>
            <person name="Shen B."/>
        </authorList>
    </citation>
    <scope>NUCLEOTIDE SEQUENCE [LARGE SCALE GENOMIC DNA]</scope>
    <source>
        <strain evidence="1 2">NPDC019583</strain>
    </source>
</reference>
<evidence type="ECO:0000313" key="2">
    <source>
        <dbReference type="Proteomes" id="UP001550603"/>
    </source>
</evidence>
<dbReference type="Proteomes" id="UP001550603">
    <property type="component" value="Unassembled WGS sequence"/>
</dbReference>
<comment type="caution">
    <text evidence="1">The sequence shown here is derived from an EMBL/GenBank/DDBJ whole genome shotgun (WGS) entry which is preliminary data.</text>
</comment>
<sequence length="44" mass="4460">MFASLLLLVVARALQGVFGALLAPAALSARVPAGQVVGRRATAR</sequence>
<proteinExistence type="predicted"/>
<protein>
    <recommendedName>
        <fullName evidence="3">MFS transporter</fullName>
    </recommendedName>
</protein>
<evidence type="ECO:0008006" key="3">
    <source>
        <dbReference type="Google" id="ProtNLM"/>
    </source>
</evidence>